<name>A0A485K8Q8_9STRA</name>
<reference evidence="4" key="2">
    <citation type="submission" date="2019-06" db="EMBL/GenBank/DDBJ databases">
        <title>Genomics analysis of Aphanomyces spp. identifies a new class of oomycete effector associated with host adaptation.</title>
        <authorList>
            <person name="Gaulin E."/>
        </authorList>
    </citation>
    <scope>NUCLEOTIDE SEQUENCE</scope>
    <source>
        <strain evidence="4">CBS 578.67</strain>
    </source>
</reference>
<evidence type="ECO:0000313" key="5">
    <source>
        <dbReference type="EMBL" id="VFT79668.1"/>
    </source>
</evidence>
<feature type="transmembrane region" description="Helical" evidence="2">
    <location>
        <begin position="20"/>
        <end position="41"/>
    </location>
</feature>
<reference evidence="5 6" key="1">
    <citation type="submission" date="2019-03" db="EMBL/GenBank/DDBJ databases">
        <authorList>
            <person name="Gaulin E."/>
            <person name="Dumas B."/>
        </authorList>
    </citation>
    <scope>NUCLEOTIDE SEQUENCE [LARGE SCALE GENOMIC DNA]</scope>
    <source>
        <strain evidence="5">CBS 568.67</strain>
    </source>
</reference>
<dbReference type="OrthoDB" id="413402at2759"/>
<protein>
    <submittedName>
        <fullName evidence="5">Aste57867_2468 protein</fullName>
    </submittedName>
</protein>
<gene>
    <name evidence="5" type="primary">Aste57867_2468</name>
    <name evidence="4" type="ORF">As57867_002462</name>
    <name evidence="5" type="ORF">ASTE57867_2468</name>
</gene>
<dbReference type="Pfam" id="PF10223">
    <property type="entry name" value="Menorin_N"/>
    <property type="match status" value="1"/>
</dbReference>
<dbReference type="GO" id="GO:0005615">
    <property type="term" value="C:extracellular space"/>
    <property type="evidence" value="ECO:0007669"/>
    <property type="project" value="TreeGrafter"/>
</dbReference>
<sequence>MPNSPPPTPSDRVKKPPLRSSPLLVILSFVAALNFSALVVIHTSPSAYMAPTSSSPDTSTPLHVHWGHAVNSKALLASALANNLAIEADVLLNSLNIPVMAHPPAVDSDLTLADLLSSVEFTSTCIVKLDFKTYDAFHASLPLISQFDAAQKDRIWINADILRGSFAPESRFPAAQFIEEAKACGAGKLSVGWTTSKESAEYSHAMVDEMLALLAPHAVAATFPIKASLVRGSWDALRKLYANPANGITLWLNDPMTDEDLEWLHSTLEESDEVLRGRTYYDLQGWNALVQRKGW</sequence>
<keyword evidence="2" id="KW-1133">Transmembrane helix</keyword>
<keyword evidence="2" id="KW-0472">Membrane</keyword>
<dbReference type="EMBL" id="VJMH01000299">
    <property type="protein sequence ID" value="KAF0717144.1"/>
    <property type="molecule type" value="Genomic_DNA"/>
</dbReference>
<dbReference type="PANTHER" id="PTHR21184:SF6">
    <property type="entry name" value="CONSERVED PLASMA MEMBRANE PROTEIN"/>
    <property type="match status" value="1"/>
</dbReference>
<accession>A0A485K8Q8</accession>
<evidence type="ECO:0000313" key="6">
    <source>
        <dbReference type="Proteomes" id="UP000332933"/>
    </source>
</evidence>
<organism evidence="5 6">
    <name type="scientific">Aphanomyces stellatus</name>
    <dbReference type="NCBI Taxonomy" id="120398"/>
    <lineage>
        <taxon>Eukaryota</taxon>
        <taxon>Sar</taxon>
        <taxon>Stramenopiles</taxon>
        <taxon>Oomycota</taxon>
        <taxon>Saprolegniomycetes</taxon>
        <taxon>Saprolegniales</taxon>
        <taxon>Verrucalvaceae</taxon>
        <taxon>Aphanomyces</taxon>
    </lineage>
</organism>
<evidence type="ECO:0000256" key="2">
    <source>
        <dbReference type="SAM" id="Phobius"/>
    </source>
</evidence>
<evidence type="ECO:0000259" key="3">
    <source>
        <dbReference type="Pfam" id="PF10223"/>
    </source>
</evidence>
<proteinExistence type="inferred from homology"/>
<evidence type="ECO:0000313" key="4">
    <source>
        <dbReference type="EMBL" id="KAF0717144.1"/>
    </source>
</evidence>
<comment type="similarity">
    <text evidence="1">Belongs to the menorin family.</text>
</comment>
<dbReference type="EMBL" id="CAADRA010000299">
    <property type="protein sequence ID" value="VFT79668.1"/>
    <property type="molecule type" value="Genomic_DNA"/>
</dbReference>
<dbReference type="InterPro" id="IPR019356">
    <property type="entry name" value="Menorin_dom"/>
</dbReference>
<keyword evidence="2" id="KW-0812">Transmembrane</keyword>
<dbReference type="PANTHER" id="PTHR21184">
    <property type="entry name" value="MENORIN (DENDRITIC BRANCHING PROTEIN)"/>
    <property type="match status" value="1"/>
</dbReference>
<keyword evidence="6" id="KW-1185">Reference proteome</keyword>
<dbReference type="Proteomes" id="UP000332933">
    <property type="component" value="Unassembled WGS sequence"/>
</dbReference>
<evidence type="ECO:0000256" key="1">
    <source>
        <dbReference type="ARBA" id="ARBA00044953"/>
    </source>
</evidence>
<dbReference type="AlphaFoldDB" id="A0A485K8Q8"/>
<feature type="domain" description="Menorin-like" evidence="3">
    <location>
        <begin position="62"/>
        <end position="284"/>
    </location>
</feature>